<sequence length="234" mass="25707">MLITPEFIAQNSPATYDPVRGQFVRDYLGDTRFKIAANKFHVFDLSTELSSCDELYFAFTAVDGTGAVTTTLSPVFESLYRGSERQFSNLVLWQGTANKGGVVVSVTVMVEDEGAYYDQLKNNLDQIREQIYKQMLTDPHDVKGTLANIAFDAAGVSFPPWAQALSAGILAFAEAFIKWSADDFVGTHTYVFTEDFFWIYKATWPSNLGGASGRIDGADQGEAELELSLAVGMA</sequence>
<protein>
    <submittedName>
        <fullName evidence="1">Uncharacterized protein</fullName>
    </submittedName>
</protein>
<organism evidence="1 2">
    <name type="scientific">Nonomuraea longicatena</name>
    <dbReference type="NCBI Taxonomy" id="83682"/>
    <lineage>
        <taxon>Bacteria</taxon>
        <taxon>Bacillati</taxon>
        <taxon>Actinomycetota</taxon>
        <taxon>Actinomycetes</taxon>
        <taxon>Streptosporangiales</taxon>
        <taxon>Streptosporangiaceae</taxon>
        <taxon>Nonomuraea</taxon>
    </lineage>
</organism>
<keyword evidence="2" id="KW-1185">Reference proteome</keyword>
<gene>
    <name evidence="1" type="ORF">GCM10009560_14990</name>
</gene>
<comment type="caution">
    <text evidence="1">The sequence shown here is derived from an EMBL/GenBank/DDBJ whole genome shotgun (WGS) entry which is preliminary data.</text>
</comment>
<reference evidence="1 2" key="1">
    <citation type="journal article" date="2019" name="Int. J. Syst. Evol. Microbiol.">
        <title>The Global Catalogue of Microorganisms (GCM) 10K type strain sequencing project: providing services to taxonomists for standard genome sequencing and annotation.</title>
        <authorList>
            <consortium name="The Broad Institute Genomics Platform"/>
            <consortium name="The Broad Institute Genome Sequencing Center for Infectious Disease"/>
            <person name="Wu L."/>
            <person name="Ma J."/>
        </authorList>
    </citation>
    <scope>NUCLEOTIDE SEQUENCE [LARGE SCALE GENOMIC DNA]</scope>
    <source>
        <strain evidence="1 2">JCM 11136</strain>
    </source>
</reference>
<evidence type="ECO:0000313" key="2">
    <source>
        <dbReference type="Proteomes" id="UP001501578"/>
    </source>
</evidence>
<proteinExistence type="predicted"/>
<name>A0ABN1NXG5_9ACTN</name>
<evidence type="ECO:0000313" key="1">
    <source>
        <dbReference type="EMBL" id="GAA0918252.1"/>
    </source>
</evidence>
<accession>A0ABN1NXG5</accession>
<dbReference type="RefSeq" id="WP_343948979.1">
    <property type="nucleotide sequence ID" value="NZ_BAAAHQ010000006.1"/>
</dbReference>
<dbReference type="Proteomes" id="UP001501578">
    <property type="component" value="Unassembled WGS sequence"/>
</dbReference>
<dbReference type="EMBL" id="BAAAHQ010000006">
    <property type="protein sequence ID" value="GAA0918252.1"/>
    <property type="molecule type" value="Genomic_DNA"/>
</dbReference>